<dbReference type="Proteomes" id="UP000015106">
    <property type="component" value="Chromosome 4"/>
</dbReference>
<reference evidence="3" key="2">
    <citation type="submission" date="2018-03" db="EMBL/GenBank/DDBJ databases">
        <title>The Triticum urartu genome reveals the dynamic nature of wheat genome evolution.</title>
        <authorList>
            <person name="Ling H."/>
            <person name="Ma B."/>
            <person name="Shi X."/>
            <person name="Liu H."/>
            <person name="Dong L."/>
            <person name="Sun H."/>
            <person name="Cao Y."/>
            <person name="Gao Q."/>
            <person name="Zheng S."/>
            <person name="Li Y."/>
            <person name="Yu Y."/>
            <person name="Du H."/>
            <person name="Qi M."/>
            <person name="Li Y."/>
            <person name="Yu H."/>
            <person name="Cui Y."/>
            <person name="Wang N."/>
            <person name="Chen C."/>
            <person name="Wu H."/>
            <person name="Zhao Y."/>
            <person name="Zhang J."/>
            <person name="Li Y."/>
            <person name="Zhou W."/>
            <person name="Zhang B."/>
            <person name="Hu W."/>
            <person name="Eijk M."/>
            <person name="Tang J."/>
            <person name="Witsenboer H."/>
            <person name="Zhao S."/>
            <person name="Li Z."/>
            <person name="Zhang A."/>
            <person name="Wang D."/>
            <person name="Liang C."/>
        </authorList>
    </citation>
    <scope>NUCLEOTIDE SEQUENCE [LARGE SCALE GENOMIC DNA]</scope>
    <source>
        <strain evidence="3">cv. G1812</strain>
    </source>
</reference>
<dbReference type="CDD" id="cd18186">
    <property type="entry name" value="BTB_POZ_ZBTB_KLHL-like"/>
    <property type="match status" value="1"/>
</dbReference>
<dbReference type="Gramene" id="TuG1812G0400003561.01.T01">
    <property type="protein sequence ID" value="TuG1812G0400003561.01.T01"/>
    <property type="gene ID" value="TuG1812G0400003561.01"/>
</dbReference>
<dbReference type="SMART" id="SM00225">
    <property type="entry name" value="BTB"/>
    <property type="match status" value="1"/>
</dbReference>
<evidence type="ECO:0000313" key="4">
    <source>
        <dbReference type="Proteomes" id="UP000015106"/>
    </source>
</evidence>
<name>A0A8R7Q8H6_TRIUA</name>
<organism evidence="3 4">
    <name type="scientific">Triticum urartu</name>
    <name type="common">Red wild einkorn</name>
    <name type="synonym">Crithodium urartu</name>
    <dbReference type="NCBI Taxonomy" id="4572"/>
    <lineage>
        <taxon>Eukaryota</taxon>
        <taxon>Viridiplantae</taxon>
        <taxon>Streptophyta</taxon>
        <taxon>Embryophyta</taxon>
        <taxon>Tracheophyta</taxon>
        <taxon>Spermatophyta</taxon>
        <taxon>Magnoliopsida</taxon>
        <taxon>Liliopsida</taxon>
        <taxon>Poales</taxon>
        <taxon>Poaceae</taxon>
        <taxon>BOP clade</taxon>
        <taxon>Pooideae</taxon>
        <taxon>Triticodae</taxon>
        <taxon>Triticeae</taxon>
        <taxon>Triticinae</taxon>
        <taxon>Triticum</taxon>
    </lineage>
</organism>
<dbReference type="GO" id="GO:0010114">
    <property type="term" value="P:response to red light"/>
    <property type="evidence" value="ECO:0007669"/>
    <property type="project" value="TreeGrafter"/>
</dbReference>
<dbReference type="GO" id="GO:0005634">
    <property type="term" value="C:nucleus"/>
    <property type="evidence" value="ECO:0007669"/>
    <property type="project" value="TreeGrafter"/>
</dbReference>
<feature type="domain" description="BTB" evidence="2">
    <location>
        <begin position="1"/>
        <end position="70"/>
    </location>
</feature>
<dbReference type="SUPFAM" id="SSF54695">
    <property type="entry name" value="POZ domain"/>
    <property type="match status" value="1"/>
</dbReference>
<dbReference type="PANTHER" id="PTHR46336:SF21">
    <property type="entry name" value="OS02G0260700 PROTEIN"/>
    <property type="match status" value="1"/>
</dbReference>
<accession>A0A8R7Q8H6</accession>
<dbReference type="EnsemblPlants" id="TuG1812G0400003561.01.T01">
    <property type="protein sequence ID" value="TuG1812G0400003561.01.T01"/>
    <property type="gene ID" value="TuG1812G0400003561.01"/>
</dbReference>
<evidence type="ECO:0000256" key="1">
    <source>
        <dbReference type="ARBA" id="ARBA00004906"/>
    </source>
</evidence>
<evidence type="ECO:0000313" key="3">
    <source>
        <dbReference type="EnsemblPlants" id="TuG1812G0400003561.01.T01"/>
    </source>
</evidence>
<protein>
    <recommendedName>
        <fullName evidence="2">BTB domain-containing protein</fullName>
    </recommendedName>
</protein>
<reference evidence="3" key="3">
    <citation type="submission" date="2022-06" db="UniProtKB">
        <authorList>
            <consortium name="EnsemblPlants"/>
        </authorList>
    </citation>
    <scope>IDENTIFICATION</scope>
</reference>
<dbReference type="PROSITE" id="PS50097">
    <property type="entry name" value="BTB"/>
    <property type="match status" value="1"/>
</dbReference>
<dbReference type="Gene3D" id="3.30.710.10">
    <property type="entry name" value="Potassium Channel Kv1.1, Chain A"/>
    <property type="match status" value="1"/>
</dbReference>
<proteinExistence type="predicted"/>
<reference evidence="4" key="1">
    <citation type="journal article" date="2013" name="Nature">
        <title>Draft genome of the wheat A-genome progenitor Triticum urartu.</title>
        <authorList>
            <person name="Ling H.Q."/>
            <person name="Zhao S."/>
            <person name="Liu D."/>
            <person name="Wang J."/>
            <person name="Sun H."/>
            <person name="Zhang C."/>
            <person name="Fan H."/>
            <person name="Li D."/>
            <person name="Dong L."/>
            <person name="Tao Y."/>
            <person name="Gao C."/>
            <person name="Wu H."/>
            <person name="Li Y."/>
            <person name="Cui Y."/>
            <person name="Guo X."/>
            <person name="Zheng S."/>
            <person name="Wang B."/>
            <person name="Yu K."/>
            <person name="Liang Q."/>
            <person name="Yang W."/>
            <person name="Lou X."/>
            <person name="Chen J."/>
            <person name="Feng M."/>
            <person name="Jian J."/>
            <person name="Zhang X."/>
            <person name="Luo G."/>
            <person name="Jiang Y."/>
            <person name="Liu J."/>
            <person name="Wang Z."/>
            <person name="Sha Y."/>
            <person name="Zhang B."/>
            <person name="Wu H."/>
            <person name="Tang D."/>
            <person name="Shen Q."/>
            <person name="Xue P."/>
            <person name="Zou S."/>
            <person name="Wang X."/>
            <person name="Liu X."/>
            <person name="Wang F."/>
            <person name="Yang Y."/>
            <person name="An X."/>
            <person name="Dong Z."/>
            <person name="Zhang K."/>
            <person name="Zhang X."/>
            <person name="Luo M.C."/>
            <person name="Dvorak J."/>
            <person name="Tong Y."/>
            <person name="Wang J."/>
            <person name="Yang H."/>
            <person name="Li Z."/>
            <person name="Wang D."/>
            <person name="Zhang A."/>
            <person name="Wang J."/>
        </authorList>
    </citation>
    <scope>NUCLEOTIDE SEQUENCE</scope>
    <source>
        <strain evidence="4">cv. G1812</strain>
    </source>
</reference>
<sequence length="142" mass="15873">MAGTPVLRVKTIHINSAILSVRSPFFLKLFSNGMKESDQTRPTLRIADSEENALMEILSFMHSGKLTTTEPTLLLNILMAADKYEVLSCVSYCSQLLTRLPMTTESALIYLKHSCSISVPVEVERLVVAAKEFLAFKYEDVL</sequence>
<dbReference type="InterPro" id="IPR000210">
    <property type="entry name" value="BTB/POZ_dom"/>
</dbReference>
<dbReference type="InterPro" id="IPR011333">
    <property type="entry name" value="SKP1/BTB/POZ_sf"/>
</dbReference>
<dbReference type="FunFam" id="3.30.710.10:FF:000106">
    <property type="entry name" value="BTB/POZ domain-containing protein POB1"/>
    <property type="match status" value="1"/>
</dbReference>
<dbReference type="Pfam" id="PF00651">
    <property type="entry name" value="BTB"/>
    <property type="match status" value="1"/>
</dbReference>
<evidence type="ECO:0000259" key="2">
    <source>
        <dbReference type="PROSITE" id="PS50097"/>
    </source>
</evidence>
<comment type="pathway">
    <text evidence="1">Protein modification; protein ubiquitination.</text>
</comment>
<dbReference type="AlphaFoldDB" id="A0A8R7Q8H6"/>
<dbReference type="InterPro" id="IPR045890">
    <property type="entry name" value="POB1-like"/>
</dbReference>
<keyword evidence="4" id="KW-1185">Reference proteome</keyword>
<dbReference type="PANTHER" id="PTHR46336">
    <property type="entry name" value="OS02G0260700 PROTEIN"/>
    <property type="match status" value="1"/>
</dbReference>